<sequence length="315" mass="34082">MELRHLHSFLTLAEELHFGRAAQRLHMAQPSLSQQIQRLEQSLGTQLVARSSHEVHLTPAGEAFVVEAQAVLSRVDRAKETTRHAAEGRAGTVRVGCNLPAAQGVLPRVLARLRSELPDVVVAPREMWTGPQLRALQAGDIDVAMVYGPPPDGDWGHRRLLRTPLVALVGDRHPWASLGQVSFAELQGQQCLLFRREKSPAMYDLITHTAGAAGFTLDVVDQVEDPVATSIVVSMRNVVGFCSASRAAAVCASAVGIRPVTVALVDPVPALELYAVWRYDVDNPLVEEFVRCLKASAPFGQPGRRPATAVRAVGA</sequence>
<keyword evidence="2" id="KW-0805">Transcription regulation</keyword>
<accession>A0ABV1K106</accession>
<dbReference type="CDD" id="cd08414">
    <property type="entry name" value="PBP2_LTTR_aromatics_like"/>
    <property type="match status" value="1"/>
</dbReference>
<comment type="caution">
    <text evidence="6">The sequence shown here is derived from an EMBL/GenBank/DDBJ whole genome shotgun (WGS) entry which is preliminary data.</text>
</comment>
<evidence type="ECO:0000256" key="2">
    <source>
        <dbReference type="ARBA" id="ARBA00023015"/>
    </source>
</evidence>
<dbReference type="Gene3D" id="3.40.190.10">
    <property type="entry name" value="Periplasmic binding protein-like II"/>
    <property type="match status" value="2"/>
</dbReference>
<evidence type="ECO:0000313" key="7">
    <source>
        <dbReference type="Proteomes" id="UP001464923"/>
    </source>
</evidence>
<dbReference type="PANTHER" id="PTHR30346">
    <property type="entry name" value="TRANSCRIPTIONAL DUAL REGULATOR HCAR-RELATED"/>
    <property type="match status" value="1"/>
</dbReference>
<dbReference type="EMBL" id="JBEDNP010000019">
    <property type="protein sequence ID" value="MEQ3541893.1"/>
    <property type="molecule type" value="Genomic_DNA"/>
</dbReference>
<dbReference type="Proteomes" id="UP001464923">
    <property type="component" value="Unassembled WGS sequence"/>
</dbReference>
<dbReference type="SUPFAM" id="SSF53850">
    <property type="entry name" value="Periplasmic binding protein-like II"/>
    <property type="match status" value="1"/>
</dbReference>
<keyword evidence="7" id="KW-1185">Reference proteome</keyword>
<dbReference type="PROSITE" id="PS50931">
    <property type="entry name" value="HTH_LYSR"/>
    <property type="match status" value="1"/>
</dbReference>
<keyword evidence="4" id="KW-0804">Transcription</keyword>
<dbReference type="Pfam" id="PF03466">
    <property type="entry name" value="LysR_substrate"/>
    <property type="match status" value="1"/>
</dbReference>
<dbReference type="PRINTS" id="PR00039">
    <property type="entry name" value="HTHLYSR"/>
</dbReference>
<gene>
    <name evidence="6" type="ORF">WHI96_24070</name>
</gene>
<organism evidence="6 7">
    <name type="scientific">Pseudonocardia tropica</name>
    <dbReference type="NCBI Taxonomy" id="681289"/>
    <lineage>
        <taxon>Bacteria</taxon>
        <taxon>Bacillati</taxon>
        <taxon>Actinomycetota</taxon>
        <taxon>Actinomycetes</taxon>
        <taxon>Pseudonocardiales</taxon>
        <taxon>Pseudonocardiaceae</taxon>
        <taxon>Pseudonocardia</taxon>
    </lineage>
</organism>
<dbReference type="Gene3D" id="1.10.10.10">
    <property type="entry name" value="Winged helix-like DNA-binding domain superfamily/Winged helix DNA-binding domain"/>
    <property type="match status" value="1"/>
</dbReference>
<feature type="domain" description="HTH lysR-type" evidence="5">
    <location>
        <begin position="1"/>
        <end position="58"/>
    </location>
</feature>
<name>A0ABV1K106_9PSEU</name>
<comment type="similarity">
    <text evidence="1">Belongs to the LysR transcriptional regulatory family.</text>
</comment>
<evidence type="ECO:0000259" key="5">
    <source>
        <dbReference type="PROSITE" id="PS50931"/>
    </source>
</evidence>
<keyword evidence="3" id="KW-0238">DNA-binding</keyword>
<evidence type="ECO:0000313" key="6">
    <source>
        <dbReference type="EMBL" id="MEQ3541893.1"/>
    </source>
</evidence>
<protein>
    <submittedName>
        <fullName evidence="6">LysR substrate-binding domain-containing protein</fullName>
    </submittedName>
</protein>
<reference evidence="6 7" key="1">
    <citation type="submission" date="2024-03" db="EMBL/GenBank/DDBJ databases">
        <title>Draft genome sequence of Pseudonocardia tropica JCM 19149.</title>
        <authorList>
            <person name="Butdee W."/>
            <person name="Duangmal K."/>
        </authorList>
    </citation>
    <scope>NUCLEOTIDE SEQUENCE [LARGE SCALE GENOMIC DNA]</scope>
    <source>
        <strain evidence="6 7">JCM 19149</strain>
    </source>
</reference>
<evidence type="ECO:0000256" key="4">
    <source>
        <dbReference type="ARBA" id="ARBA00023163"/>
    </source>
</evidence>
<dbReference type="InterPro" id="IPR036388">
    <property type="entry name" value="WH-like_DNA-bd_sf"/>
</dbReference>
<dbReference type="Pfam" id="PF00126">
    <property type="entry name" value="HTH_1"/>
    <property type="match status" value="1"/>
</dbReference>
<dbReference type="InterPro" id="IPR000847">
    <property type="entry name" value="LysR_HTH_N"/>
</dbReference>
<dbReference type="InterPro" id="IPR036390">
    <property type="entry name" value="WH_DNA-bd_sf"/>
</dbReference>
<dbReference type="PANTHER" id="PTHR30346:SF0">
    <property type="entry name" value="HCA OPERON TRANSCRIPTIONAL ACTIVATOR HCAR"/>
    <property type="match status" value="1"/>
</dbReference>
<dbReference type="SUPFAM" id="SSF46785">
    <property type="entry name" value="Winged helix' DNA-binding domain"/>
    <property type="match status" value="1"/>
</dbReference>
<dbReference type="InterPro" id="IPR005119">
    <property type="entry name" value="LysR_subst-bd"/>
</dbReference>
<evidence type="ECO:0000256" key="3">
    <source>
        <dbReference type="ARBA" id="ARBA00023125"/>
    </source>
</evidence>
<proteinExistence type="inferred from homology"/>
<evidence type="ECO:0000256" key="1">
    <source>
        <dbReference type="ARBA" id="ARBA00009437"/>
    </source>
</evidence>
<dbReference type="RefSeq" id="WP_345640608.1">
    <property type="nucleotide sequence ID" value="NZ_BAABLY010000003.1"/>
</dbReference>